<feature type="compositionally biased region" description="Basic and acidic residues" evidence="1">
    <location>
        <begin position="189"/>
        <end position="198"/>
    </location>
</feature>
<dbReference type="PANTHER" id="PTHR28251">
    <property type="entry name" value="V-TYPE ATPASE ASSEMBLY FACTOR PKR1"/>
    <property type="match status" value="1"/>
</dbReference>
<keyword evidence="4" id="KW-1185">Reference proteome</keyword>
<dbReference type="GO" id="GO:0070072">
    <property type="term" value="P:vacuolar proton-transporting V-type ATPase complex assembly"/>
    <property type="evidence" value="ECO:0007669"/>
    <property type="project" value="InterPro"/>
</dbReference>
<proteinExistence type="predicted"/>
<evidence type="ECO:0000256" key="1">
    <source>
        <dbReference type="SAM" id="MobiDB-lite"/>
    </source>
</evidence>
<evidence type="ECO:0000313" key="4">
    <source>
        <dbReference type="Proteomes" id="UP000033483"/>
    </source>
</evidence>
<keyword evidence="2" id="KW-0812">Transmembrane</keyword>
<evidence type="ECO:0000256" key="2">
    <source>
        <dbReference type="SAM" id="Phobius"/>
    </source>
</evidence>
<feature type="compositionally biased region" description="Basic and acidic residues" evidence="1">
    <location>
        <begin position="84"/>
        <end position="94"/>
    </location>
</feature>
<accession>A0A0F4Z7F0</accession>
<sequence length="198" mass="22001">MTSFFVELWTSIFTPGPTPVLLKATNATFAALQVLLFLLYLSIHSIHLIVLSVLCGGLWWAINWFARELAIHTAQVEAEEAKKKRLEARTENPIKDVQSPPSDADDDTEVDDATPEPDHAMKRSTESVIDPIAEHDHEEDIAEASVAAVPLEPVLGGRDVEPVQKTGELKRRAEASGMHSGMSTEDEWERVSEFEKDK</sequence>
<dbReference type="OrthoDB" id="9626941at2759"/>
<comment type="caution">
    <text evidence="3">The sequence shown here is derived from an EMBL/GenBank/DDBJ whole genome shotgun (WGS) entry which is preliminary data.</text>
</comment>
<feature type="region of interest" description="Disordered" evidence="1">
    <location>
        <begin position="151"/>
        <end position="198"/>
    </location>
</feature>
<gene>
    <name evidence="3" type="ORF">TD95_004234</name>
</gene>
<dbReference type="InterPro" id="IPR013945">
    <property type="entry name" value="Pkr1"/>
</dbReference>
<evidence type="ECO:0000313" key="3">
    <source>
        <dbReference type="EMBL" id="KKA26484.1"/>
    </source>
</evidence>
<keyword evidence="2" id="KW-0472">Membrane</keyword>
<dbReference type="GO" id="GO:0005789">
    <property type="term" value="C:endoplasmic reticulum membrane"/>
    <property type="evidence" value="ECO:0007669"/>
    <property type="project" value="TreeGrafter"/>
</dbReference>
<dbReference type="Proteomes" id="UP000033483">
    <property type="component" value="Unassembled WGS sequence"/>
</dbReference>
<dbReference type="AlphaFoldDB" id="A0A0F4Z7F0"/>
<reference evidence="3 4" key="1">
    <citation type="submission" date="2015-03" db="EMBL/GenBank/DDBJ databases">
        <authorList>
            <person name="Radwan O."/>
            <person name="Al-Naeli F.A."/>
            <person name="Rendon G.A."/>
            <person name="Fields C."/>
        </authorList>
    </citation>
    <scope>NUCLEOTIDE SEQUENCE [LARGE SCALE GENOMIC DNA]</scope>
    <source>
        <strain evidence="3">CR-DP1</strain>
    </source>
</reference>
<feature type="region of interest" description="Disordered" evidence="1">
    <location>
        <begin position="84"/>
        <end position="124"/>
    </location>
</feature>
<dbReference type="PANTHER" id="PTHR28251:SF1">
    <property type="entry name" value="V-TYPE ATPASE ASSEMBLY FACTOR PKR1"/>
    <property type="match status" value="1"/>
</dbReference>
<organism evidence="3 4">
    <name type="scientific">Thielaviopsis punctulata</name>
    <dbReference type="NCBI Taxonomy" id="72032"/>
    <lineage>
        <taxon>Eukaryota</taxon>
        <taxon>Fungi</taxon>
        <taxon>Dikarya</taxon>
        <taxon>Ascomycota</taxon>
        <taxon>Pezizomycotina</taxon>
        <taxon>Sordariomycetes</taxon>
        <taxon>Hypocreomycetidae</taxon>
        <taxon>Microascales</taxon>
        <taxon>Ceratocystidaceae</taxon>
        <taxon>Thielaviopsis</taxon>
    </lineage>
</organism>
<feature type="transmembrane region" description="Helical" evidence="2">
    <location>
        <begin position="48"/>
        <end position="66"/>
    </location>
</feature>
<evidence type="ECO:0008006" key="5">
    <source>
        <dbReference type="Google" id="ProtNLM"/>
    </source>
</evidence>
<name>A0A0F4Z7F0_9PEZI</name>
<dbReference type="Pfam" id="PF08636">
    <property type="entry name" value="Pkr1"/>
    <property type="match status" value="1"/>
</dbReference>
<feature type="compositionally biased region" description="Basic and acidic residues" evidence="1">
    <location>
        <begin position="158"/>
        <end position="174"/>
    </location>
</feature>
<feature type="compositionally biased region" description="Acidic residues" evidence="1">
    <location>
        <begin position="103"/>
        <end position="115"/>
    </location>
</feature>
<protein>
    <recommendedName>
        <fullName evidence="5">Pkr1-domain-containing protein</fullName>
    </recommendedName>
</protein>
<keyword evidence="2" id="KW-1133">Transmembrane helix</keyword>
<dbReference type="EMBL" id="LAEV01002182">
    <property type="protein sequence ID" value="KKA26484.1"/>
    <property type="molecule type" value="Genomic_DNA"/>
</dbReference>